<dbReference type="Pfam" id="PF00005">
    <property type="entry name" value="ABC_tran"/>
    <property type="match status" value="1"/>
</dbReference>
<dbReference type="FunFam" id="3.40.50.300:FF:000042">
    <property type="entry name" value="Maltose/maltodextrin ABC transporter, ATP-binding protein"/>
    <property type="match status" value="1"/>
</dbReference>
<reference evidence="8" key="1">
    <citation type="journal article" date="2021" name="PeerJ">
        <title>Extensive microbial diversity within the chicken gut microbiome revealed by metagenomics and culture.</title>
        <authorList>
            <person name="Gilroy R."/>
            <person name="Ravi A."/>
            <person name="Getino M."/>
            <person name="Pursley I."/>
            <person name="Horton D.L."/>
            <person name="Alikhan N.F."/>
            <person name="Baker D."/>
            <person name="Gharbi K."/>
            <person name="Hall N."/>
            <person name="Watson M."/>
            <person name="Adriaenssens E.M."/>
            <person name="Foster-Nyarko E."/>
            <person name="Jarju S."/>
            <person name="Secka A."/>
            <person name="Antonio M."/>
            <person name="Oren A."/>
            <person name="Chaudhuri R.R."/>
            <person name="La Ragione R."/>
            <person name="Hildebrand F."/>
            <person name="Pallen M.J."/>
        </authorList>
    </citation>
    <scope>NUCLEOTIDE SEQUENCE</scope>
    <source>
        <strain evidence="8">1277</strain>
    </source>
</reference>
<dbReference type="InterPro" id="IPR015855">
    <property type="entry name" value="ABC_transpr_MalK-like"/>
</dbReference>
<gene>
    <name evidence="8" type="ORF">K8V90_08435</name>
</gene>
<evidence type="ECO:0000313" key="8">
    <source>
        <dbReference type="EMBL" id="HJG97111.1"/>
    </source>
</evidence>
<dbReference type="PANTHER" id="PTHR43875">
    <property type="entry name" value="MALTODEXTRIN IMPORT ATP-BINDING PROTEIN MSMX"/>
    <property type="match status" value="1"/>
</dbReference>
<dbReference type="PANTHER" id="PTHR43875:SF15">
    <property type="entry name" value="TREHALOSE IMPORT ATP-BINDING PROTEIN SUGC"/>
    <property type="match status" value="1"/>
</dbReference>
<evidence type="ECO:0000256" key="6">
    <source>
        <dbReference type="ARBA" id="ARBA00023136"/>
    </source>
</evidence>
<keyword evidence="4 8" id="KW-0067">ATP-binding</keyword>
<evidence type="ECO:0000259" key="7">
    <source>
        <dbReference type="PROSITE" id="PS50893"/>
    </source>
</evidence>
<dbReference type="GO" id="GO:0005524">
    <property type="term" value="F:ATP binding"/>
    <property type="evidence" value="ECO:0007669"/>
    <property type="project" value="UniProtKB-KW"/>
</dbReference>
<dbReference type="InterPro" id="IPR008995">
    <property type="entry name" value="Mo/tungstate-bd_C_term_dom"/>
</dbReference>
<evidence type="ECO:0000256" key="1">
    <source>
        <dbReference type="ARBA" id="ARBA00022448"/>
    </source>
</evidence>
<dbReference type="PROSITE" id="PS00211">
    <property type="entry name" value="ABC_TRANSPORTER_1"/>
    <property type="match status" value="1"/>
</dbReference>
<evidence type="ECO:0000256" key="3">
    <source>
        <dbReference type="ARBA" id="ARBA00022741"/>
    </source>
</evidence>
<evidence type="ECO:0000313" key="9">
    <source>
        <dbReference type="Proteomes" id="UP000776700"/>
    </source>
</evidence>
<dbReference type="SUPFAM" id="SSF52540">
    <property type="entry name" value="P-loop containing nucleoside triphosphate hydrolases"/>
    <property type="match status" value="1"/>
</dbReference>
<dbReference type="InterPro" id="IPR003439">
    <property type="entry name" value="ABC_transporter-like_ATP-bd"/>
</dbReference>
<feature type="domain" description="ABC transporter" evidence="7">
    <location>
        <begin position="4"/>
        <end position="235"/>
    </location>
</feature>
<sequence length="355" mass="40302">MANIILKDIKKSYSNKTTVIENLNLEIEDGSFTVLVGPSGCGKSTTLRMVAGLEDITSGELYIGDENVTKVEANKRGISMVFQNYALYPHMSVKENIEFGLKNNKVKKEERNRLISEVSSIVGLDEYLNRKPSDLSGGQRQRVALARAMVKTPKVFLMDEPLSNLDAKLRNQMRSELIQLHKRLKSTFVYVTHDQVEAMSMADKIVIMNKGKIMQQDSPKEIYKNPKNVFVAQFIGNPAMNIINIEKQNISYGFRPEKVNLVKENNFDGIVLKGQVATKEILGSEVIYCVNIDSKDVMVRTTNDEIKVDEFISLYINADDLYYFDKDGNRIYEQMKVMKILEVIECEGNIDEKAI</sequence>
<proteinExistence type="predicted"/>
<protein>
    <submittedName>
        <fullName evidence="8">ABC transporter ATP-binding protein</fullName>
    </submittedName>
</protein>
<dbReference type="EMBL" id="DYUB01000262">
    <property type="protein sequence ID" value="HJG97111.1"/>
    <property type="molecule type" value="Genomic_DNA"/>
</dbReference>
<comment type="caution">
    <text evidence="8">The sequence shown here is derived from an EMBL/GenBank/DDBJ whole genome shotgun (WGS) entry which is preliminary data.</text>
</comment>
<keyword evidence="1" id="KW-0813">Transport</keyword>
<dbReference type="GO" id="GO:0016887">
    <property type="term" value="F:ATP hydrolysis activity"/>
    <property type="evidence" value="ECO:0007669"/>
    <property type="project" value="InterPro"/>
</dbReference>
<evidence type="ECO:0000256" key="4">
    <source>
        <dbReference type="ARBA" id="ARBA00022840"/>
    </source>
</evidence>
<dbReference type="CDD" id="cd03301">
    <property type="entry name" value="ABC_MalK_N"/>
    <property type="match status" value="1"/>
</dbReference>
<dbReference type="InterPro" id="IPR003593">
    <property type="entry name" value="AAA+_ATPase"/>
</dbReference>
<keyword evidence="2" id="KW-1003">Cell membrane</keyword>
<evidence type="ECO:0000256" key="2">
    <source>
        <dbReference type="ARBA" id="ARBA00022475"/>
    </source>
</evidence>
<organism evidence="8 9">
    <name type="scientific">Romboutsia timonensis</name>
    <dbReference type="NCBI Taxonomy" id="1776391"/>
    <lineage>
        <taxon>Bacteria</taxon>
        <taxon>Bacillati</taxon>
        <taxon>Bacillota</taxon>
        <taxon>Clostridia</taxon>
        <taxon>Peptostreptococcales</taxon>
        <taxon>Peptostreptococcaceae</taxon>
        <taxon>Romboutsia</taxon>
    </lineage>
</organism>
<dbReference type="Gene3D" id="3.40.50.300">
    <property type="entry name" value="P-loop containing nucleotide triphosphate hydrolases"/>
    <property type="match status" value="1"/>
</dbReference>
<dbReference type="InterPro" id="IPR027417">
    <property type="entry name" value="P-loop_NTPase"/>
</dbReference>
<dbReference type="GO" id="GO:0140359">
    <property type="term" value="F:ABC-type transporter activity"/>
    <property type="evidence" value="ECO:0007669"/>
    <property type="project" value="InterPro"/>
</dbReference>
<dbReference type="Pfam" id="PF08402">
    <property type="entry name" value="TOBE_2"/>
    <property type="match status" value="1"/>
</dbReference>
<dbReference type="GO" id="GO:0055052">
    <property type="term" value="C:ATP-binding cassette (ABC) transporter complex, substrate-binding subunit-containing"/>
    <property type="evidence" value="ECO:0007669"/>
    <property type="project" value="TreeGrafter"/>
</dbReference>
<evidence type="ECO:0000256" key="5">
    <source>
        <dbReference type="ARBA" id="ARBA00022967"/>
    </source>
</evidence>
<keyword evidence="3" id="KW-0547">Nucleotide-binding</keyword>
<dbReference type="PROSITE" id="PS50893">
    <property type="entry name" value="ABC_TRANSPORTER_2"/>
    <property type="match status" value="1"/>
</dbReference>
<name>A0A921N1K3_9FIRM</name>
<dbReference type="SMART" id="SM00382">
    <property type="entry name" value="AAA"/>
    <property type="match status" value="1"/>
</dbReference>
<dbReference type="InterPro" id="IPR013611">
    <property type="entry name" value="Transp-assoc_OB_typ2"/>
</dbReference>
<accession>A0A921N1K3</accession>
<dbReference type="Gene3D" id="2.40.50.100">
    <property type="match status" value="1"/>
</dbReference>
<dbReference type="InterPro" id="IPR047641">
    <property type="entry name" value="ABC_transpr_MalK/UgpC-like"/>
</dbReference>
<dbReference type="Proteomes" id="UP000776700">
    <property type="component" value="Unassembled WGS sequence"/>
</dbReference>
<dbReference type="InterPro" id="IPR017871">
    <property type="entry name" value="ABC_transporter-like_CS"/>
</dbReference>
<dbReference type="AlphaFoldDB" id="A0A921N1K3"/>
<dbReference type="SUPFAM" id="SSF50331">
    <property type="entry name" value="MOP-like"/>
    <property type="match status" value="1"/>
</dbReference>
<keyword evidence="6" id="KW-0472">Membrane</keyword>
<keyword evidence="5" id="KW-1278">Translocase</keyword>
<dbReference type="GO" id="GO:0008643">
    <property type="term" value="P:carbohydrate transport"/>
    <property type="evidence" value="ECO:0007669"/>
    <property type="project" value="InterPro"/>
</dbReference>
<reference evidence="8" key="2">
    <citation type="submission" date="2021-09" db="EMBL/GenBank/DDBJ databases">
        <authorList>
            <person name="Gilroy R."/>
        </authorList>
    </citation>
    <scope>NUCLEOTIDE SEQUENCE</scope>
    <source>
        <strain evidence="8">1277</strain>
    </source>
</reference>